<keyword evidence="6" id="KW-1185">Reference proteome</keyword>
<keyword evidence="2" id="KW-0503">Monooxygenase</keyword>
<name>A0A5C1Q8I9_9BURK</name>
<dbReference type="KEGG" id="snn:EWH46_19265"/>
<evidence type="ECO:0000313" key="4">
    <source>
        <dbReference type="EMBL" id="QEN02994.1"/>
    </source>
</evidence>
<accession>A0A5C1Q8I9</accession>
<geneLocation type="plasmid" evidence="5">
    <name>psna507_unt10</name>
</geneLocation>
<gene>
    <name evidence="3" type="ORF">ABIC99_002245</name>
    <name evidence="4" type="ORF">EWH46_19265</name>
</gene>
<reference evidence="3 6" key="2">
    <citation type="submission" date="2024-06" db="EMBL/GenBank/DDBJ databases">
        <title>Genomic Encyclopedia of Type Strains, Phase IV (KMG-IV): sequencing the most valuable type-strain genomes for metagenomic binning, comparative biology and taxonomic classification.</title>
        <authorList>
            <person name="Goeker M."/>
        </authorList>
    </citation>
    <scope>NUCLEOTIDE SEQUENCE [LARGE SCALE GENOMIC DNA]</scope>
    <source>
        <strain evidence="3 6">D-501</strain>
    </source>
</reference>
<dbReference type="SUPFAM" id="SSF47240">
    <property type="entry name" value="Ferritin-like"/>
    <property type="match status" value="1"/>
</dbReference>
<dbReference type="Pfam" id="PF02332">
    <property type="entry name" value="Phenol_Hydrox"/>
    <property type="match status" value="1"/>
</dbReference>
<evidence type="ECO:0000313" key="5">
    <source>
        <dbReference type="Proteomes" id="UP000323522"/>
    </source>
</evidence>
<protein>
    <submittedName>
        <fullName evidence="3 4">Phenol hydroxylase</fullName>
    </submittedName>
</protein>
<dbReference type="EMBL" id="CP035710">
    <property type="protein sequence ID" value="QEN02994.1"/>
    <property type="molecule type" value="Genomic_DNA"/>
</dbReference>
<dbReference type="RefSeq" id="WP_149505614.1">
    <property type="nucleotide sequence ID" value="NZ_CP035710.1"/>
</dbReference>
<dbReference type="Proteomes" id="UP000323522">
    <property type="component" value="Plasmid pSna507_unt10"/>
</dbReference>
<proteinExistence type="predicted"/>
<keyword evidence="4" id="KW-0614">Plasmid</keyword>
<dbReference type="AlphaFoldDB" id="A0A5C1Q8I9"/>
<dbReference type="Gene3D" id="1.10.620.20">
    <property type="entry name" value="Ribonucleotide Reductase, subunit A"/>
    <property type="match status" value="1"/>
</dbReference>
<evidence type="ECO:0000313" key="6">
    <source>
        <dbReference type="Proteomes" id="UP001549111"/>
    </source>
</evidence>
<dbReference type="InterPro" id="IPR012348">
    <property type="entry name" value="RNR-like"/>
</dbReference>
<dbReference type="Proteomes" id="UP001549111">
    <property type="component" value="Unassembled WGS sequence"/>
</dbReference>
<organism evidence="4 5">
    <name type="scientific">Sphaerotilus sulfidivorans</name>
    <dbReference type="NCBI Taxonomy" id="639200"/>
    <lineage>
        <taxon>Bacteria</taxon>
        <taxon>Pseudomonadati</taxon>
        <taxon>Pseudomonadota</taxon>
        <taxon>Betaproteobacteria</taxon>
        <taxon>Burkholderiales</taxon>
        <taxon>Sphaerotilaceae</taxon>
        <taxon>Sphaerotilus</taxon>
    </lineage>
</organism>
<dbReference type="InterPro" id="IPR003430">
    <property type="entry name" value="Phenol_Hydrox"/>
</dbReference>
<evidence type="ECO:0000256" key="1">
    <source>
        <dbReference type="ARBA" id="ARBA00023002"/>
    </source>
</evidence>
<dbReference type="InterPro" id="IPR009078">
    <property type="entry name" value="Ferritin-like_SF"/>
</dbReference>
<geneLocation type="plasmid" evidence="4">
    <name>pSna507_unt10</name>
</geneLocation>
<evidence type="ECO:0000313" key="3">
    <source>
        <dbReference type="EMBL" id="MET3604429.1"/>
    </source>
</evidence>
<reference evidence="4 5" key="1">
    <citation type="submission" date="2019-02" db="EMBL/GenBank/DDBJ databases">
        <title>Complete Genome Sequence and Methylome Analysis of Sphaerotilus natans subsp. sulfidivorans D-507.</title>
        <authorList>
            <person name="Fomenkov A."/>
            <person name="Gridneva E."/>
            <person name="Smolyakov D."/>
            <person name="Dubinina G."/>
            <person name="Vincze T."/>
            <person name="Grabovich M."/>
            <person name="Roberts R.J."/>
        </authorList>
    </citation>
    <scope>NUCLEOTIDE SEQUENCE [LARGE SCALE GENOMIC DNA]</scope>
    <source>
        <strain evidence="4 5">D-507</strain>
        <plasmid evidence="4">pSna507_unt10</plasmid>
        <plasmid evidence="5">psna507_unt10</plasmid>
    </source>
</reference>
<keyword evidence="1" id="KW-0560">Oxidoreductase</keyword>
<dbReference type="PIRSF" id="PIRSF000040">
    <property type="entry name" value="MMOH_comp"/>
    <property type="match status" value="1"/>
</dbReference>
<sequence>MTVEIRVQSVKPLRHTFGHIARRFGDKPASRYQEGTYDLQSEVNHHYKPLWDPEREIYDTRRTAIVMRDWYALKDPRQHYYGSWTIARARQQESAERQIELVREHDWLRRLGDEARQGVILGLLPLRHVEWGANTSLGLVAAYGYGTALTQAAAMGMMDRLGLAQHLSRIGLLLDGQTGASLKAARTAWLEDAAWQDLRREVENLFVRRDPIEVLVAQSLVQDALVDALVLRRFEPAWSGAGGDAAVMAMLLDFPLRWHEESARWVDAVVKVMAAESESNRALLRGWADAWRRAFAAALRPLARRVLGEAAGDAALRQAEDALQTRLVRLGLAPGAR</sequence>
<evidence type="ECO:0000256" key="2">
    <source>
        <dbReference type="ARBA" id="ARBA00023033"/>
    </source>
</evidence>
<dbReference type="GO" id="GO:0016709">
    <property type="term" value="F:oxidoreductase activity, acting on paired donors, with incorporation or reduction of molecular oxygen, NAD(P)H as one donor, and incorporation of one atom of oxygen"/>
    <property type="evidence" value="ECO:0007669"/>
    <property type="project" value="InterPro"/>
</dbReference>
<dbReference type="InterPro" id="IPR012078">
    <property type="entry name" value="MP_mOase_hydro"/>
</dbReference>
<dbReference type="EMBL" id="JBEPLS010000007">
    <property type="protein sequence ID" value="MET3604429.1"/>
    <property type="molecule type" value="Genomic_DNA"/>
</dbReference>
<dbReference type="OrthoDB" id="9806768at2"/>